<evidence type="ECO:0000313" key="10">
    <source>
        <dbReference type="Proteomes" id="UP000800092"/>
    </source>
</evidence>
<evidence type="ECO:0000256" key="3">
    <source>
        <dbReference type="ARBA" id="ARBA00022679"/>
    </source>
</evidence>
<feature type="compositionally biased region" description="Polar residues" evidence="7">
    <location>
        <begin position="278"/>
        <end position="300"/>
    </location>
</feature>
<evidence type="ECO:0000259" key="8">
    <source>
        <dbReference type="SMART" id="SM00359"/>
    </source>
</evidence>
<evidence type="ECO:0000256" key="6">
    <source>
        <dbReference type="ARBA" id="ARBA00022840"/>
    </source>
</evidence>
<dbReference type="Pfam" id="PF00696">
    <property type="entry name" value="AA_kinase"/>
    <property type="match status" value="1"/>
</dbReference>
<dbReference type="InterPro" id="IPR019797">
    <property type="entry name" value="Glutamate_5-kinase_CS"/>
</dbReference>
<name>A0A6A6HFW0_VIRVR</name>
<dbReference type="Pfam" id="PF01472">
    <property type="entry name" value="PUA"/>
    <property type="match status" value="1"/>
</dbReference>
<evidence type="ECO:0000256" key="1">
    <source>
        <dbReference type="ARBA" id="ARBA00022605"/>
    </source>
</evidence>
<dbReference type="GO" id="GO:0005829">
    <property type="term" value="C:cytosol"/>
    <property type="evidence" value="ECO:0007669"/>
    <property type="project" value="TreeGrafter"/>
</dbReference>
<dbReference type="Gene3D" id="2.30.130.10">
    <property type="entry name" value="PUA domain"/>
    <property type="match status" value="1"/>
</dbReference>
<dbReference type="PRINTS" id="PR00474">
    <property type="entry name" value="GLU5KINASE"/>
</dbReference>
<dbReference type="AlphaFoldDB" id="A0A6A6HFW0"/>
<feature type="compositionally biased region" description="Low complexity" evidence="7">
    <location>
        <begin position="258"/>
        <end position="277"/>
    </location>
</feature>
<dbReference type="OrthoDB" id="409889at2759"/>
<feature type="domain" description="PUA" evidence="8">
    <location>
        <begin position="398"/>
        <end position="534"/>
    </location>
</feature>
<dbReference type="Proteomes" id="UP000800092">
    <property type="component" value="Unassembled WGS sequence"/>
</dbReference>
<dbReference type="GO" id="GO:0003723">
    <property type="term" value="F:RNA binding"/>
    <property type="evidence" value="ECO:0007669"/>
    <property type="project" value="InterPro"/>
</dbReference>
<dbReference type="PROSITE" id="PS00902">
    <property type="entry name" value="GLUTAMATE_5_KINASE"/>
    <property type="match status" value="1"/>
</dbReference>
<keyword evidence="6" id="KW-0067">ATP-binding</keyword>
<dbReference type="PANTHER" id="PTHR43654:SF3">
    <property type="entry name" value="GLUTAMATE 5-KINASE"/>
    <property type="match status" value="1"/>
</dbReference>
<evidence type="ECO:0000256" key="4">
    <source>
        <dbReference type="ARBA" id="ARBA00022741"/>
    </source>
</evidence>
<keyword evidence="5 9" id="KW-0418">Kinase</keyword>
<accession>A0A6A6HFW0</accession>
<dbReference type="InterPro" id="IPR036393">
    <property type="entry name" value="AceGlu_kinase-like_sf"/>
</dbReference>
<dbReference type="Gene3D" id="3.40.1160.10">
    <property type="entry name" value="Acetylglutamate kinase-like"/>
    <property type="match status" value="2"/>
</dbReference>
<dbReference type="InterPro" id="IPR002478">
    <property type="entry name" value="PUA"/>
</dbReference>
<protein>
    <submittedName>
        <fullName evidence="9">Glutamate 5-kinase</fullName>
    </submittedName>
</protein>
<evidence type="ECO:0000313" key="9">
    <source>
        <dbReference type="EMBL" id="KAF2237004.1"/>
    </source>
</evidence>
<keyword evidence="1" id="KW-0028">Amino-acid biosynthesis</keyword>
<keyword evidence="2" id="KW-0641">Proline biosynthesis</keyword>
<dbReference type="InterPro" id="IPR015947">
    <property type="entry name" value="PUA-like_sf"/>
</dbReference>
<dbReference type="GO" id="GO:1901607">
    <property type="term" value="P:alpha-amino acid biosynthetic process"/>
    <property type="evidence" value="ECO:0007669"/>
    <property type="project" value="UniProtKB-ARBA"/>
</dbReference>
<dbReference type="InterPro" id="IPR036974">
    <property type="entry name" value="PUA_sf"/>
</dbReference>
<feature type="region of interest" description="Disordered" evidence="7">
    <location>
        <begin position="258"/>
        <end position="300"/>
    </location>
</feature>
<dbReference type="InterPro" id="IPR001057">
    <property type="entry name" value="Glu/AcGlu_kinase"/>
</dbReference>
<dbReference type="PANTHER" id="PTHR43654">
    <property type="entry name" value="GLUTAMATE 5-KINASE"/>
    <property type="match status" value="1"/>
</dbReference>
<reference evidence="9" key="1">
    <citation type="journal article" date="2020" name="Stud. Mycol.">
        <title>101 Dothideomycetes genomes: a test case for predicting lifestyles and emergence of pathogens.</title>
        <authorList>
            <person name="Haridas S."/>
            <person name="Albert R."/>
            <person name="Binder M."/>
            <person name="Bloem J."/>
            <person name="Labutti K."/>
            <person name="Salamov A."/>
            <person name="Andreopoulos B."/>
            <person name="Baker S."/>
            <person name="Barry K."/>
            <person name="Bills G."/>
            <person name="Bluhm B."/>
            <person name="Cannon C."/>
            <person name="Castanera R."/>
            <person name="Culley D."/>
            <person name="Daum C."/>
            <person name="Ezra D."/>
            <person name="Gonzalez J."/>
            <person name="Henrissat B."/>
            <person name="Kuo A."/>
            <person name="Liang C."/>
            <person name="Lipzen A."/>
            <person name="Lutzoni F."/>
            <person name="Magnuson J."/>
            <person name="Mondo S."/>
            <person name="Nolan M."/>
            <person name="Ohm R."/>
            <person name="Pangilinan J."/>
            <person name="Park H.-J."/>
            <person name="Ramirez L."/>
            <person name="Alfaro M."/>
            <person name="Sun H."/>
            <person name="Tritt A."/>
            <person name="Yoshinaga Y."/>
            <person name="Zwiers L.-H."/>
            <person name="Turgeon B."/>
            <person name="Goodwin S."/>
            <person name="Spatafora J."/>
            <person name="Crous P."/>
            <person name="Grigoriev I."/>
        </authorList>
    </citation>
    <scope>NUCLEOTIDE SEQUENCE</scope>
    <source>
        <strain evidence="9">Tuck. ex Michener</strain>
    </source>
</reference>
<dbReference type="GO" id="GO:0005524">
    <property type="term" value="F:ATP binding"/>
    <property type="evidence" value="ECO:0007669"/>
    <property type="project" value="UniProtKB-KW"/>
</dbReference>
<dbReference type="SMART" id="SM00359">
    <property type="entry name" value="PUA"/>
    <property type="match status" value="1"/>
</dbReference>
<evidence type="ECO:0000256" key="7">
    <source>
        <dbReference type="SAM" id="MobiDB-lite"/>
    </source>
</evidence>
<evidence type="ECO:0000256" key="2">
    <source>
        <dbReference type="ARBA" id="ARBA00022650"/>
    </source>
</evidence>
<feature type="region of interest" description="Disordered" evidence="7">
    <location>
        <begin position="338"/>
        <end position="371"/>
    </location>
</feature>
<dbReference type="InterPro" id="IPR005715">
    <property type="entry name" value="Glu_5kinase/COase_Synthase"/>
</dbReference>
<gene>
    <name evidence="9" type="ORF">EV356DRAFT_530512</name>
</gene>
<keyword evidence="3" id="KW-0808">Transferase</keyword>
<dbReference type="FunFam" id="3.40.1160.10:FF:000020">
    <property type="entry name" value="Glutamate 5-kinase"/>
    <property type="match status" value="1"/>
</dbReference>
<dbReference type="InterPro" id="IPR041739">
    <property type="entry name" value="G5K_ProB"/>
</dbReference>
<dbReference type="SUPFAM" id="SSF88697">
    <property type="entry name" value="PUA domain-like"/>
    <property type="match status" value="1"/>
</dbReference>
<keyword evidence="10" id="KW-1185">Reference proteome</keyword>
<proteinExistence type="inferred from homology"/>
<evidence type="ECO:0000256" key="5">
    <source>
        <dbReference type="ARBA" id="ARBA00022777"/>
    </source>
</evidence>
<dbReference type="CDD" id="cd21157">
    <property type="entry name" value="PUA_G5K"/>
    <property type="match status" value="1"/>
</dbReference>
<feature type="compositionally biased region" description="Low complexity" evidence="7">
    <location>
        <begin position="338"/>
        <end position="365"/>
    </location>
</feature>
<sequence length="553" mass="57570">MKKHLTIVIKLGTSSIVDERTHEPKISILSTIVETTVALRKDGHKVIIVSSGAIGVGLRRMDMEKRPKNNLPQNQALAAIGQCRLMTLWDNLFTHLRQPVAQILLTRNDIADRTQYLNAQNTFFELLSMGVIPIVNENDTLAVTEIKFGDNDTLSAITAGMVQADYLFLMTDVDCLYESNPRTNPDARAIEVVEDIAALEADVSSPGSALGTGGMSTKIVAARLATSAGVTTVITRSSQPGNISSILRYAETEKAARASATSSKAATPTAATAMSTTNDQGTAAVPTNGTDTTSPNTAISKPQRPLLAARNSYNALSSPSALAYNLATPSAFASFPSPSTIPNTPSPNSTSTSTTITSAGSTPTLPHLPPPLHTRFLPAPHAIRDRSFWLLHGIAPHGTVFIDPGAHRALLDKAGLLPVGVVDVEGSFAQQEAVRLVVVSRGGVAAATTLVGGAAGVGAVDGQPETPVTPDADVILAGGAVPQRVPVVGGAVEAGKEVGRAVVNYSSNEIGRVKGLQSTEISGVLGYADSEYVALRENIAFFGRVGGTGTSGS</sequence>
<organism evidence="9 10">
    <name type="scientific">Viridothelium virens</name>
    <name type="common">Speckled blister lichen</name>
    <name type="synonym">Trypethelium virens</name>
    <dbReference type="NCBI Taxonomy" id="1048519"/>
    <lineage>
        <taxon>Eukaryota</taxon>
        <taxon>Fungi</taxon>
        <taxon>Dikarya</taxon>
        <taxon>Ascomycota</taxon>
        <taxon>Pezizomycotina</taxon>
        <taxon>Dothideomycetes</taxon>
        <taxon>Dothideomycetes incertae sedis</taxon>
        <taxon>Trypetheliales</taxon>
        <taxon>Trypetheliaceae</taxon>
        <taxon>Viridothelium</taxon>
    </lineage>
</organism>
<keyword evidence="4" id="KW-0547">Nucleotide-binding</keyword>
<dbReference type="HAMAP" id="MF_00456">
    <property type="entry name" value="ProB"/>
    <property type="match status" value="1"/>
</dbReference>
<dbReference type="CDD" id="cd04242">
    <property type="entry name" value="AAK_G5K_ProB"/>
    <property type="match status" value="1"/>
</dbReference>
<dbReference type="GO" id="GO:0004349">
    <property type="term" value="F:glutamate 5-kinase activity"/>
    <property type="evidence" value="ECO:0007669"/>
    <property type="project" value="InterPro"/>
</dbReference>
<dbReference type="NCBIfam" id="TIGR01027">
    <property type="entry name" value="proB"/>
    <property type="match status" value="1"/>
</dbReference>
<dbReference type="EMBL" id="ML991782">
    <property type="protein sequence ID" value="KAF2237004.1"/>
    <property type="molecule type" value="Genomic_DNA"/>
</dbReference>
<dbReference type="PROSITE" id="PS50890">
    <property type="entry name" value="PUA"/>
    <property type="match status" value="1"/>
</dbReference>
<dbReference type="SUPFAM" id="SSF53633">
    <property type="entry name" value="Carbamate kinase-like"/>
    <property type="match status" value="1"/>
</dbReference>
<dbReference type="InterPro" id="IPR001048">
    <property type="entry name" value="Asp/Glu/Uridylate_kinase"/>
</dbReference>